<evidence type="ECO:0000256" key="7">
    <source>
        <dbReference type="SAM" id="MobiDB-lite"/>
    </source>
</evidence>
<name>A0AAF3FF58_9BILA</name>
<evidence type="ECO:0000256" key="3">
    <source>
        <dbReference type="ARBA" id="ARBA00022574"/>
    </source>
</evidence>
<dbReference type="InterPro" id="IPR036322">
    <property type="entry name" value="WD40_repeat_dom_sf"/>
</dbReference>
<dbReference type="PROSITE" id="PS00678">
    <property type="entry name" value="WD_REPEATS_1"/>
    <property type="match status" value="1"/>
</dbReference>
<evidence type="ECO:0000256" key="2">
    <source>
        <dbReference type="ARBA" id="ARBA00022552"/>
    </source>
</evidence>
<dbReference type="Pfam" id="PF08149">
    <property type="entry name" value="BING4CT"/>
    <property type="match status" value="1"/>
</dbReference>
<dbReference type="AlphaFoldDB" id="A0AAF3FF58"/>
<dbReference type="InterPro" id="IPR019775">
    <property type="entry name" value="WD40_repeat_CS"/>
</dbReference>
<keyword evidence="9" id="KW-1185">Reference proteome</keyword>
<evidence type="ECO:0000313" key="9">
    <source>
        <dbReference type="Proteomes" id="UP000887575"/>
    </source>
</evidence>
<evidence type="ECO:0000313" key="10">
    <source>
        <dbReference type="WBParaSite" id="MBELARI_LOCUS5671"/>
    </source>
</evidence>
<comment type="subcellular location">
    <subcellularLocation>
        <location evidence="1">Nucleus</location>
        <location evidence="1">Nucleolus</location>
    </subcellularLocation>
</comment>
<organism evidence="9 10">
    <name type="scientific">Mesorhabditis belari</name>
    <dbReference type="NCBI Taxonomy" id="2138241"/>
    <lineage>
        <taxon>Eukaryota</taxon>
        <taxon>Metazoa</taxon>
        <taxon>Ecdysozoa</taxon>
        <taxon>Nematoda</taxon>
        <taxon>Chromadorea</taxon>
        <taxon>Rhabditida</taxon>
        <taxon>Rhabditina</taxon>
        <taxon>Rhabditomorpha</taxon>
        <taxon>Rhabditoidea</taxon>
        <taxon>Rhabditidae</taxon>
        <taxon>Mesorhabditinae</taxon>
        <taxon>Mesorhabditis</taxon>
    </lineage>
</organism>
<keyword evidence="3 6" id="KW-0853">WD repeat</keyword>
<dbReference type="InterPro" id="IPR001680">
    <property type="entry name" value="WD40_rpt"/>
</dbReference>
<dbReference type="GO" id="GO:0032040">
    <property type="term" value="C:small-subunit processome"/>
    <property type="evidence" value="ECO:0007669"/>
    <property type="project" value="TreeGrafter"/>
</dbReference>
<dbReference type="SMART" id="SM01033">
    <property type="entry name" value="BING4CT"/>
    <property type="match status" value="1"/>
</dbReference>
<keyword evidence="5" id="KW-0539">Nucleus</keyword>
<protein>
    <submittedName>
        <fullName evidence="10">BING4 C-terminal domain-containing protein</fullName>
    </submittedName>
</protein>
<evidence type="ECO:0000259" key="8">
    <source>
        <dbReference type="SMART" id="SM01033"/>
    </source>
</evidence>
<dbReference type="WBParaSite" id="MBELARI_LOCUS5671">
    <property type="protein sequence ID" value="MBELARI_LOCUS5671"/>
    <property type="gene ID" value="MBELARI_LOCUS5671"/>
</dbReference>
<dbReference type="PANTHER" id="PTHR14085:SF3">
    <property type="entry name" value="WD REPEAT-CONTAINING PROTEIN 46"/>
    <property type="match status" value="1"/>
</dbReference>
<dbReference type="InterPro" id="IPR040315">
    <property type="entry name" value="WDR46/Utp7"/>
</dbReference>
<accession>A0AAF3FF58</accession>
<dbReference type="InterPro" id="IPR012952">
    <property type="entry name" value="BING4_C_dom"/>
</dbReference>
<dbReference type="SMART" id="SM00320">
    <property type="entry name" value="WD40"/>
    <property type="match status" value="5"/>
</dbReference>
<reference evidence="10" key="1">
    <citation type="submission" date="2024-02" db="UniProtKB">
        <authorList>
            <consortium name="WormBaseParasite"/>
        </authorList>
    </citation>
    <scope>IDENTIFICATION</scope>
</reference>
<sequence length="569" mass="64612">MKTEVISFKAEDAGDVKSVMSLGERKHLKTEQKPIQTFPFKSKHKKKEEGDRYPKELPISDAAVKRHDAGIKDFDPEQMRTQLAKKRAEKTKRKYEDRVTATARAEILNEETSGFLETENGNLTRNVTQREIVESVDLASATKHFDLHLEQFGPYHIDYTDNGRHLLLGGKRGHIAAFDWQTKKLHTENNVMEAVRDVKFLHTENMFAVSQKNYLYIYDNVGTELHCLKNFNQVLQLEFLPKHFLLVGSGRNSWLHYLDVSIGQIVVEFPTKQGALDVMCQNPANAIIHTGHSDGTVSLWSPSSKEPLVRMLAHTGVLKGIAVDQSGTYMATTGLDRKCRIWDVRMYRQLHAYTISPLLGRVAISDQKVIACAVGNTVQTFKDMHLGVCSEPYLVHRCSGVISDLKFVPFEDVLGVGHANGFTSLIIPGSGEANVDLIRANPYETKKQRKEREVKQLLEKIPHDMICLDPDEIARVDTESLEKAEEERKKSLLHVNKPAIKFTPRHKMKGKGSALNKARRKEIVTQLRRTERNEEVKAAEKEFFGSGDAKRAREDDGPKHVLDRFKIKR</sequence>
<keyword evidence="4" id="KW-0677">Repeat</keyword>
<keyword evidence="2" id="KW-0698">rRNA processing</keyword>
<evidence type="ECO:0000256" key="5">
    <source>
        <dbReference type="ARBA" id="ARBA00023242"/>
    </source>
</evidence>
<dbReference type="SUPFAM" id="SSF50978">
    <property type="entry name" value="WD40 repeat-like"/>
    <property type="match status" value="1"/>
</dbReference>
<evidence type="ECO:0000256" key="4">
    <source>
        <dbReference type="ARBA" id="ARBA00022737"/>
    </source>
</evidence>
<dbReference type="Proteomes" id="UP000887575">
    <property type="component" value="Unassembled WGS sequence"/>
</dbReference>
<dbReference type="GO" id="GO:0000462">
    <property type="term" value="P:maturation of SSU-rRNA from tricistronic rRNA transcript (SSU-rRNA, 5.8S rRNA, LSU-rRNA)"/>
    <property type="evidence" value="ECO:0007669"/>
    <property type="project" value="TreeGrafter"/>
</dbReference>
<feature type="region of interest" description="Disordered" evidence="7">
    <location>
        <begin position="25"/>
        <end position="55"/>
    </location>
</feature>
<dbReference type="InterPro" id="IPR015943">
    <property type="entry name" value="WD40/YVTN_repeat-like_dom_sf"/>
</dbReference>
<evidence type="ECO:0000256" key="6">
    <source>
        <dbReference type="PROSITE-ProRule" id="PRU00221"/>
    </source>
</evidence>
<dbReference type="Pfam" id="PF00400">
    <property type="entry name" value="WD40"/>
    <property type="match status" value="1"/>
</dbReference>
<dbReference type="PROSITE" id="PS50082">
    <property type="entry name" value="WD_REPEATS_2"/>
    <property type="match status" value="1"/>
</dbReference>
<dbReference type="GO" id="GO:0030686">
    <property type="term" value="C:90S preribosome"/>
    <property type="evidence" value="ECO:0007669"/>
    <property type="project" value="TreeGrafter"/>
</dbReference>
<feature type="domain" description="BING4 C-terminal" evidence="8">
    <location>
        <begin position="392"/>
        <end position="470"/>
    </location>
</feature>
<dbReference type="PANTHER" id="PTHR14085">
    <property type="entry name" value="WD-REPEAT PROTEIN BING4"/>
    <property type="match status" value="1"/>
</dbReference>
<dbReference type="Gene3D" id="2.130.10.10">
    <property type="entry name" value="YVTN repeat-like/Quinoprotein amine dehydrogenase"/>
    <property type="match status" value="1"/>
</dbReference>
<dbReference type="FunFam" id="2.130.10.10:FF:000378">
    <property type="entry name" value="U3 small nucleolar RNA-associated protein 7"/>
    <property type="match status" value="1"/>
</dbReference>
<feature type="repeat" description="WD" evidence="6">
    <location>
        <begin position="311"/>
        <end position="352"/>
    </location>
</feature>
<dbReference type="PROSITE" id="PS50294">
    <property type="entry name" value="WD_REPEATS_REGION"/>
    <property type="match status" value="1"/>
</dbReference>
<evidence type="ECO:0000256" key="1">
    <source>
        <dbReference type="ARBA" id="ARBA00004604"/>
    </source>
</evidence>
<feature type="region of interest" description="Disordered" evidence="7">
    <location>
        <begin position="546"/>
        <end position="569"/>
    </location>
</feature>
<proteinExistence type="predicted"/>